<dbReference type="Gene3D" id="2.60.40.10">
    <property type="entry name" value="Immunoglobulins"/>
    <property type="match status" value="1"/>
</dbReference>
<evidence type="ECO:0000256" key="1">
    <source>
        <dbReference type="ARBA" id="ARBA00010926"/>
    </source>
</evidence>
<keyword evidence="4" id="KW-0175">Coiled coil</keyword>
<dbReference type="PANTHER" id="PTHR10343:SF84">
    <property type="entry name" value="5'-AMP-ACTIVATED PROTEIN KINASE SUBUNIT BETA-1"/>
    <property type="match status" value="1"/>
</dbReference>
<feature type="domain" description="AMP-activated protein kinase glycogen-binding" evidence="6">
    <location>
        <begin position="985"/>
        <end position="1064"/>
    </location>
</feature>
<dbReference type="Pfam" id="PF16561">
    <property type="entry name" value="AMPK1_CBM"/>
    <property type="match status" value="1"/>
</dbReference>
<dbReference type="CDD" id="cd02859">
    <property type="entry name" value="E_set_AMPKbeta_like_N"/>
    <property type="match status" value="1"/>
</dbReference>
<dbReference type="WBParaSite" id="TMUE_1000003818.1">
    <property type="protein sequence ID" value="TMUE_1000003818.1"/>
    <property type="gene ID" value="WBGene00287777"/>
</dbReference>
<evidence type="ECO:0000256" key="2">
    <source>
        <dbReference type="ARBA" id="ARBA00025180"/>
    </source>
</evidence>
<sequence>MNDQLNDPTLQKILRENCRCAELEERCKEKNAQLHEKENHIYTLQSHIEYLRQKLDKAIKRAKNAEAMLEERNAYHNTMKVPLTDEFTKDYQDLRIQRDELEKEVSRMKDTIREKSKQLDNERRTSVNLSSELASARESCCKMEVRCVNLEMMVKKREREISGLIEEGKYQDQRKNPANNEEMHTAKEVSDITAINRYTITFLQLQDSSGKEKSTMNRANEYKTTTDRNKRFEEPKRLRQYRVHAEKHSNFMNKDSSTGALLGPDNVEFVEETEIVQTFCTHNGEPITFTPPHEVFFNQEMCSSEQHHLPTDQRGSLKSLLVQSGECQMCQPVLREKNELIKQLKERISTLESAQTVGTGAARQEEPQKNTDMDKRLEELKKEVEAKDEQLRACEEKERKMETENEKIGKRLGYFIKRVHELTTDKNEYENRTAEEMQQAKTGGVSSVLQYTADGQSLDDQEDPDIAKLQQRIVSMQKALWESNSEISDLKKSKNYCPVCERAKKESAMPPAPSVQPEQQTLHDKLAALVQQLQDSNRAAELMKDDLADARRRARELEEQLNQRNMDIDELRKHPPPAEDTTNQLQSLRMENENLQTQIQEAHHSIEALNDQIATLLEKKRNLEEELSKRTENNSLKALLKERSKIIDSLLCRNQELEDYITDTQSRGALRPSAVEPPALRLAVEDEKAQLENQLKTNCLKLKFKIDRKDKEIKNLKRMLAEAKEAYEKQGMPGTDQHDHSEEAMSTAQCLSTPDMQTPSVKEESEQVNEDICSQSSKTARQLDSLSEARDDKEGTSTGQWNTWTTREKWWADKAASMEKEKKILEDQLKAAKARLEQLDRSVIHDRPGTGSPSHGSFKQPKAPAKQQSPGSLKTPDSCSREGASHREDTPPASMVTAVLESEKSEEHKLESRTGVTYRAGAEQWPAIKPLEHCRHPLTSAEVIKRLQPMLSNAFWVRKEPFIDRFKWILCQWTRLTFTETRRYLFRFKQCNAHKVYVCGSFFNWELATLMNKRSDGSWEAWIDLPVGRHEFRFIAEQGNWETSPDYESCPNDYGTTNNFIIIQ</sequence>
<dbReference type="PANTHER" id="PTHR10343">
    <property type="entry name" value="5'-AMP-ACTIVATED PROTEIN KINASE , BETA SUBUNIT"/>
    <property type="match status" value="1"/>
</dbReference>
<feature type="coiled-coil region" evidence="4">
    <location>
        <begin position="815"/>
        <end position="842"/>
    </location>
</feature>
<name>A0A5S6Q9F2_TRIMR</name>
<dbReference type="InterPro" id="IPR013783">
    <property type="entry name" value="Ig-like_fold"/>
</dbReference>
<feature type="compositionally biased region" description="Polar residues" evidence="5">
    <location>
        <begin position="866"/>
        <end position="878"/>
    </location>
</feature>
<feature type="coiled-coil region" evidence="4">
    <location>
        <begin position="13"/>
        <end position="125"/>
    </location>
</feature>
<dbReference type="InterPro" id="IPR032640">
    <property type="entry name" value="AMPK1_CBM"/>
</dbReference>
<comment type="similarity">
    <text evidence="1">Belongs to the 5'-AMP-activated protein kinase beta subunit family.</text>
</comment>
<reference evidence="8" key="1">
    <citation type="submission" date="2019-12" db="UniProtKB">
        <authorList>
            <consortium name="WormBaseParasite"/>
        </authorList>
    </citation>
    <scope>IDENTIFICATION</scope>
</reference>
<dbReference type="InterPro" id="IPR050827">
    <property type="entry name" value="CRP1_MDG1_kinase"/>
</dbReference>
<feature type="coiled-coil region" evidence="4">
    <location>
        <begin position="334"/>
        <end position="439"/>
    </location>
</feature>
<evidence type="ECO:0000313" key="7">
    <source>
        <dbReference type="Proteomes" id="UP000046395"/>
    </source>
</evidence>
<evidence type="ECO:0000256" key="4">
    <source>
        <dbReference type="SAM" id="Coils"/>
    </source>
</evidence>
<organism evidence="7 8">
    <name type="scientific">Trichuris muris</name>
    <name type="common">Mouse whipworm</name>
    <dbReference type="NCBI Taxonomy" id="70415"/>
    <lineage>
        <taxon>Eukaryota</taxon>
        <taxon>Metazoa</taxon>
        <taxon>Ecdysozoa</taxon>
        <taxon>Nematoda</taxon>
        <taxon>Enoplea</taxon>
        <taxon>Dorylaimia</taxon>
        <taxon>Trichinellida</taxon>
        <taxon>Trichuridae</taxon>
        <taxon>Trichuris</taxon>
    </lineage>
</organism>
<evidence type="ECO:0000256" key="3">
    <source>
        <dbReference type="ARBA" id="ARBA00040010"/>
    </source>
</evidence>
<dbReference type="SUPFAM" id="SSF75712">
    <property type="entry name" value="Rad50 coiled-coil Zn hook"/>
    <property type="match status" value="1"/>
</dbReference>
<dbReference type="InterPro" id="IPR014756">
    <property type="entry name" value="Ig_E-set"/>
</dbReference>
<feature type="coiled-coil region" evidence="4">
    <location>
        <begin position="526"/>
        <end position="633"/>
    </location>
</feature>
<dbReference type="AlphaFoldDB" id="A0A5S6Q9F2"/>
<evidence type="ECO:0000256" key="5">
    <source>
        <dbReference type="SAM" id="MobiDB-lite"/>
    </source>
</evidence>
<dbReference type="STRING" id="70415.A0A5S6Q9F2"/>
<evidence type="ECO:0000313" key="8">
    <source>
        <dbReference type="WBParaSite" id="TMUE_1000003818.1"/>
    </source>
</evidence>
<feature type="compositionally biased region" description="Basic and acidic residues" evidence="5">
    <location>
        <begin position="879"/>
        <end position="890"/>
    </location>
</feature>
<feature type="region of interest" description="Disordered" evidence="5">
    <location>
        <begin position="843"/>
        <end position="893"/>
    </location>
</feature>
<proteinExistence type="inferred from homology"/>
<feature type="region of interest" description="Disordered" evidence="5">
    <location>
        <begin position="726"/>
        <end position="801"/>
    </location>
</feature>
<protein>
    <recommendedName>
        <fullName evidence="3">5'-AMP-activated protein kinase subunit beta-1</fullName>
    </recommendedName>
</protein>
<feature type="compositionally biased region" description="Polar residues" evidence="5">
    <location>
        <begin position="744"/>
        <end position="760"/>
    </location>
</feature>
<feature type="compositionally biased region" description="Polar residues" evidence="5">
    <location>
        <begin position="772"/>
        <end position="785"/>
    </location>
</feature>
<dbReference type="Gene3D" id="1.10.287.1490">
    <property type="match status" value="1"/>
</dbReference>
<evidence type="ECO:0000259" key="6">
    <source>
        <dbReference type="Pfam" id="PF16561"/>
    </source>
</evidence>
<comment type="function">
    <text evidence="2">Non-catalytic subunit of AMP-activated protein kinase (AMPK), an energy sensor protein kinase that plays a key role in regulating cellular energy metabolism. In response to reduction of intracellular ATP levels, AMPK activates energy-producing pathways and inhibits energy-consuming processes: inhibits protein, carbohydrate and lipid biosynthesis, as well as cell growth and proliferation. AMPK acts via direct phosphorylation of metabolic enzymes, and by longer-term effects via phosphorylation of transcription regulators. Also acts as a regulator of cellular polarity by remodeling the actin cytoskeleton; probably by indirectly activating myosin. Beta non-catalytic subunit acts as a scaffold on which the AMPK complex assembles, via its C-terminus that bridges alpha (PRKAA1 or PRKAA2) and gamma subunits (PRKAG1, PRKAG2 or PRKAG3).</text>
</comment>
<keyword evidence="7" id="KW-1185">Reference proteome</keyword>
<accession>A0A5S6Q9F2</accession>
<dbReference type="SUPFAM" id="SSF81296">
    <property type="entry name" value="E set domains"/>
    <property type="match status" value="1"/>
</dbReference>
<dbReference type="Proteomes" id="UP000046395">
    <property type="component" value="Unassembled WGS sequence"/>
</dbReference>